<dbReference type="AlphaFoldDB" id="A0A3A9JCR3"/>
<organism evidence="1 4">
    <name type="scientific">Teichococcus wenyumeiae</name>
    <dbReference type="NCBI Taxonomy" id="2478470"/>
    <lineage>
        <taxon>Bacteria</taxon>
        <taxon>Pseudomonadati</taxon>
        <taxon>Pseudomonadota</taxon>
        <taxon>Alphaproteobacteria</taxon>
        <taxon>Acetobacterales</taxon>
        <taxon>Roseomonadaceae</taxon>
        <taxon>Roseomonas</taxon>
    </lineage>
</organism>
<evidence type="ECO:0000313" key="2">
    <source>
        <dbReference type="EMBL" id="RMI19230.1"/>
    </source>
</evidence>
<evidence type="ECO:0000313" key="1">
    <source>
        <dbReference type="EMBL" id="RKK01234.1"/>
    </source>
</evidence>
<dbReference type="Proteomes" id="UP000278036">
    <property type="component" value="Unassembled WGS sequence"/>
</dbReference>
<keyword evidence="3" id="KW-1185">Reference proteome</keyword>
<dbReference type="Proteomes" id="UP000274097">
    <property type="component" value="Unassembled WGS sequence"/>
</dbReference>
<evidence type="ECO:0000313" key="3">
    <source>
        <dbReference type="Proteomes" id="UP000274097"/>
    </source>
</evidence>
<dbReference type="EMBL" id="RAQU01000311">
    <property type="protein sequence ID" value="RKK01234.1"/>
    <property type="molecule type" value="Genomic_DNA"/>
</dbReference>
<protein>
    <submittedName>
        <fullName evidence="1">Helix-turn-helix domain-containing protein</fullName>
    </submittedName>
</protein>
<accession>A0A3A9JCR3</accession>
<evidence type="ECO:0000313" key="4">
    <source>
        <dbReference type="Proteomes" id="UP000278036"/>
    </source>
</evidence>
<sequence length="51" mass="5542">MEGLVDAPRSGAPRSIGDKTVERLVALMLEEAPSNATHWSTRTMERQAGMS</sequence>
<dbReference type="InParanoid" id="A0A3A9JCR3"/>
<gene>
    <name evidence="1" type="ORF">D6Z83_26050</name>
    <name evidence="2" type="ORF">EBE87_21000</name>
</gene>
<comment type="caution">
    <text evidence="1">The sequence shown here is derived from an EMBL/GenBank/DDBJ whole genome shotgun (WGS) entry which is preliminary data.</text>
</comment>
<reference evidence="1 4" key="1">
    <citation type="submission" date="2018-09" db="EMBL/GenBank/DDBJ databases">
        <title>Roseomonas sp. nov., isolated from feces of Tibetan antelopes in the Qinghai-Tibet plateau, China.</title>
        <authorList>
            <person name="Tian Z."/>
        </authorList>
    </citation>
    <scope>NUCLEOTIDE SEQUENCE [LARGE SCALE GENOMIC DNA]</scope>
    <source>
        <strain evidence="2 3">Z23</strain>
        <strain evidence="1 4">Z24</strain>
    </source>
</reference>
<proteinExistence type="predicted"/>
<dbReference type="EMBL" id="RFLX01000022">
    <property type="protein sequence ID" value="RMI19230.1"/>
    <property type="molecule type" value="Genomic_DNA"/>
</dbReference>
<name>A0A3A9JCR3_9PROT</name>